<reference evidence="7" key="1">
    <citation type="journal article" date="2019" name="Int. J. Syst. Evol. Microbiol.">
        <title>The Global Catalogue of Microorganisms (GCM) 10K type strain sequencing project: providing services to taxonomists for standard genome sequencing and annotation.</title>
        <authorList>
            <consortium name="The Broad Institute Genomics Platform"/>
            <consortium name="The Broad Institute Genome Sequencing Center for Infectious Disease"/>
            <person name="Wu L."/>
            <person name="Ma J."/>
        </authorList>
    </citation>
    <scope>NUCLEOTIDE SEQUENCE [LARGE SCALE GENOMIC DNA]</scope>
    <source>
        <strain evidence="7">CGMCC 1.14993</strain>
    </source>
</reference>
<comment type="similarity">
    <text evidence="2 4">Belongs to the GerABKA family.</text>
</comment>
<dbReference type="GO" id="GO:0005886">
    <property type="term" value="C:plasma membrane"/>
    <property type="evidence" value="ECO:0007669"/>
    <property type="project" value="UniProtKB-SubCell"/>
</dbReference>
<dbReference type="Pfam" id="PF03323">
    <property type="entry name" value="GerA"/>
    <property type="match status" value="1"/>
</dbReference>
<evidence type="ECO:0000256" key="3">
    <source>
        <dbReference type="ARBA" id="ARBA00023136"/>
    </source>
</evidence>
<proteinExistence type="inferred from homology"/>
<keyword evidence="5" id="KW-1133">Transmembrane helix</keyword>
<evidence type="ECO:0000256" key="1">
    <source>
        <dbReference type="ARBA" id="ARBA00004141"/>
    </source>
</evidence>
<dbReference type="Proteomes" id="UP000626244">
    <property type="component" value="Unassembled WGS sequence"/>
</dbReference>
<dbReference type="PANTHER" id="PTHR22550:SF5">
    <property type="entry name" value="LEUCINE ZIPPER PROTEIN 4"/>
    <property type="match status" value="1"/>
</dbReference>
<sequence length="473" mass="53056">MEIITSEVIRIEKYILKNRINTIFDTLSFPPDLKVRYLYDDEICLLFIDSIVDINVCQETVIKPILSIPSDKLTISNMMDSITAMKIKMQNRESESKIPTALLGGSLIILKNNTELFLDIKVENFEKRTISTSDLEVTLRGPMEGFVESLSSNRSLIRSRLKTEKLKIITLNSGEYSNSAIDVYYIEGLADSSLVAQIQNKLKQMKKEYVVDSSFIEKYLDKRRLKLVPIIQNTQRPDSVVSSLMEGRIAIIVDGSPEVLILPAVFWQFIESPEDYYDLPIFAFFVKILRIIALFLSLTLPAIYVAVTSFHWGLIPTDLLISFASSRSTVPYPIIFEILVLEFTFEVLREAGLRFPKNVGQVVSIVGALVIGDAAVKAGLVSAPTVIVVAFTGIASFIVPKQNFGSSIRLIRFPLLLMSAIAGLPGLILSFSVLLVYFINIKSFGVNFMSPISKVHLKSIKRWWLSTNDSGDE</sequence>
<evidence type="ECO:0000256" key="5">
    <source>
        <dbReference type="SAM" id="Phobius"/>
    </source>
</evidence>
<organism evidence="6 7">
    <name type="scientific">Gottfriedia solisilvae</name>
    <dbReference type="NCBI Taxonomy" id="1516104"/>
    <lineage>
        <taxon>Bacteria</taxon>
        <taxon>Bacillati</taxon>
        <taxon>Bacillota</taxon>
        <taxon>Bacilli</taxon>
        <taxon>Bacillales</taxon>
        <taxon>Bacillaceae</taxon>
        <taxon>Gottfriedia</taxon>
    </lineage>
</organism>
<evidence type="ECO:0000313" key="6">
    <source>
        <dbReference type="EMBL" id="GGI17917.1"/>
    </source>
</evidence>
<feature type="transmembrane region" description="Helical" evidence="5">
    <location>
        <begin position="378"/>
        <end position="399"/>
    </location>
</feature>
<dbReference type="OrthoDB" id="9772630at2"/>
<feature type="transmembrane region" description="Helical" evidence="5">
    <location>
        <begin position="288"/>
        <end position="310"/>
    </location>
</feature>
<evidence type="ECO:0000256" key="4">
    <source>
        <dbReference type="PIRNR" id="PIRNR005690"/>
    </source>
</evidence>
<dbReference type="InterPro" id="IPR050768">
    <property type="entry name" value="UPF0353/GerABKA_families"/>
</dbReference>
<evidence type="ECO:0000256" key="2">
    <source>
        <dbReference type="ARBA" id="ARBA00005278"/>
    </source>
</evidence>
<protein>
    <submittedName>
        <fullName evidence="6">Putative membrane protein YfkQ</fullName>
    </submittedName>
</protein>
<feature type="transmembrane region" description="Helical" evidence="5">
    <location>
        <begin position="411"/>
        <end position="439"/>
    </location>
</feature>
<comment type="caution">
    <text evidence="6">The sequence shown here is derived from an EMBL/GenBank/DDBJ whole genome shotgun (WGS) entry which is preliminary data.</text>
</comment>
<keyword evidence="5" id="KW-0812">Transmembrane</keyword>
<dbReference type="GO" id="GO:0009847">
    <property type="term" value="P:spore germination"/>
    <property type="evidence" value="ECO:0007669"/>
    <property type="project" value="UniProtKB-UniRule"/>
</dbReference>
<gene>
    <name evidence="6" type="primary">yfkQ</name>
    <name evidence="6" type="ORF">GCM10007380_40330</name>
</gene>
<dbReference type="PANTHER" id="PTHR22550">
    <property type="entry name" value="SPORE GERMINATION PROTEIN"/>
    <property type="match status" value="1"/>
</dbReference>
<evidence type="ECO:0000313" key="7">
    <source>
        <dbReference type="Proteomes" id="UP000626244"/>
    </source>
</evidence>
<dbReference type="EMBL" id="BMHB01000004">
    <property type="protein sequence ID" value="GGI17917.1"/>
    <property type="molecule type" value="Genomic_DNA"/>
</dbReference>
<dbReference type="PIRSF" id="PIRSF005690">
    <property type="entry name" value="GerBA"/>
    <property type="match status" value="1"/>
</dbReference>
<keyword evidence="7" id="KW-1185">Reference proteome</keyword>
<accession>A0A8J3F213</accession>
<dbReference type="InterPro" id="IPR004995">
    <property type="entry name" value="Spore_Ger"/>
</dbReference>
<dbReference type="RefSeq" id="WP_088003085.1">
    <property type="nucleotide sequence ID" value="NZ_BMHB01000004.1"/>
</dbReference>
<keyword evidence="3 4" id="KW-0472">Membrane</keyword>
<comment type="subcellular location">
    <subcellularLocation>
        <location evidence="4">Cell membrane</location>
    </subcellularLocation>
    <subcellularLocation>
        <location evidence="1">Membrane</location>
        <topology evidence="1">Multi-pass membrane protein</topology>
    </subcellularLocation>
</comment>
<dbReference type="AlphaFoldDB" id="A0A8J3F213"/>
<name>A0A8J3F213_9BACI</name>